<reference evidence="10 11" key="1">
    <citation type="submission" date="2020-10" db="EMBL/GenBank/DDBJ databases">
        <title>Complete genome sequence of Corynebacterium massiliense DSM 45435, type strain of Corynebacterium massiliense.</title>
        <authorList>
            <person name="Busche T."/>
            <person name="Kalinowski J."/>
            <person name="Ruckert C."/>
        </authorList>
    </citation>
    <scope>NUCLEOTIDE SEQUENCE [LARGE SCALE GENOMIC DNA]</scope>
    <source>
        <strain evidence="10 11">DSM 45435</strain>
    </source>
</reference>
<dbReference type="Gene3D" id="3.40.50.1820">
    <property type="entry name" value="alpha/beta hydrolase"/>
    <property type="match status" value="1"/>
</dbReference>
<dbReference type="EMBL" id="CP063189">
    <property type="protein sequence ID" value="WCZ32470.1"/>
    <property type="molecule type" value="Genomic_DNA"/>
</dbReference>
<comment type="subcellular location">
    <subcellularLocation>
        <location evidence="1">Secreted</location>
    </subcellularLocation>
</comment>
<keyword evidence="2" id="KW-0964">Secreted</keyword>
<dbReference type="PANTHER" id="PTHR38050:SF2">
    <property type="entry name" value="FERULOYL ESTERASE C-RELATED"/>
    <property type="match status" value="1"/>
</dbReference>
<dbReference type="RefSeq" id="WP_022863831.1">
    <property type="nucleotide sequence ID" value="NZ_ATVG01000019.1"/>
</dbReference>
<feature type="region of interest" description="Disordered" evidence="8">
    <location>
        <begin position="22"/>
        <end position="58"/>
    </location>
</feature>
<dbReference type="PROSITE" id="PS51257">
    <property type="entry name" value="PROKAR_LIPOPROTEIN"/>
    <property type="match status" value="1"/>
</dbReference>
<dbReference type="SUPFAM" id="SSF53474">
    <property type="entry name" value="alpha/beta-Hydrolases"/>
    <property type="match status" value="1"/>
</dbReference>
<evidence type="ECO:0000256" key="8">
    <source>
        <dbReference type="SAM" id="MobiDB-lite"/>
    </source>
</evidence>
<dbReference type="Pfam" id="PF00756">
    <property type="entry name" value="Esterase"/>
    <property type="match status" value="1"/>
</dbReference>
<gene>
    <name evidence="10" type="ORF">CMASS_05135</name>
</gene>
<keyword evidence="11" id="KW-1185">Reference proteome</keyword>
<dbReference type="InterPro" id="IPR000801">
    <property type="entry name" value="Esterase-like"/>
</dbReference>
<keyword evidence="6" id="KW-0119">Carbohydrate metabolism</keyword>
<protein>
    <submittedName>
        <fullName evidence="10">Esterase PHB depolymerase</fullName>
    </submittedName>
</protein>
<evidence type="ECO:0000256" key="5">
    <source>
        <dbReference type="ARBA" id="ARBA00022801"/>
    </source>
</evidence>
<evidence type="ECO:0000256" key="9">
    <source>
        <dbReference type="SAM" id="SignalP"/>
    </source>
</evidence>
<evidence type="ECO:0000256" key="4">
    <source>
        <dbReference type="ARBA" id="ARBA00022729"/>
    </source>
</evidence>
<name>A0ABY7U702_9CORY</name>
<proteinExistence type="predicted"/>
<feature type="signal peptide" evidence="9">
    <location>
        <begin position="1"/>
        <end position="18"/>
    </location>
</feature>
<sequence>MKAKAALTAIAAAALLLAGCGDPPNKVAPPDTTPNLSVKPDGLGIPKSSPISGPEPGEVKSVNLPSGREFLVHLPADYDSSKDWPLLFAFHGYGQDNESMRTGTSFDDAEAISVYPLGKEKAWAPAPYAKTTGREDLKFVDDMIDALRATYSVDDDAIYAAGMSNGGGFTAYLGCQRPDVFAGIASVSAAYYDAIHKGCSDKPLSRLDIHGTDDPIISYFGGTRHDTPYNSVPDVLSEDARRNQCDNAVDTTRISTTAFRQSWVGCEKPLVHIRIGGGSHTWPGGSTDKKSEDGRHFATDKILDFFHIPGRPDGTEDKEKEIDDTPKREPSP</sequence>
<feature type="chain" id="PRO_5047076951" evidence="9">
    <location>
        <begin position="19"/>
        <end position="332"/>
    </location>
</feature>
<keyword evidence="7" id="KW-0624">Polysaccharide degradation</keyword>
<evidence type="ECO:0000256" key="2">
    <source>
        <dbReference type="ARBA" id="ARBA00022525"/>
    </source>
</evidence>
<accession>A0ABY7U702</accession>
<dbReference type="InterPro" id="IPR029058">
    <property type="entry name" value="AB_hydrolase_fold"/>
</dbReference>
<evidence type="ECO:0000256" key="1">
    <source>
        <dbReference type="ARBA" id="ARBA00004613"/>
    </source>
</evidence>
<keyword evidence="4 9" id="KW-0732">Signal</keyword>
<feature type="region of interest" description="Disordered" evidence="8">
    <location>
        <begin position="306"/>
        <end position="332"/>
    </location>
</feature>
<dbReference type="InterPro" id="IPR043595">
    <property type="entry name" value="FaeB/C/D"/>
</dbReference>
<keyword evidence="3" id="KW-0858">Xylan degradation</keyword>
<keyword evidence="5" id="KW-0378">Hydrolase</keyword>
<organism evidence="10 11">
    <name type="scientific">Corynebacterium massiliense DSM 45435</name>
    <dbReference type="NCBI Taxonomy" id="1121364"/>
    <lineage>
        <taxon>Bacteria</taxon>
        <taxon>Bacillati</taxon>
        <taxon>Actinomycetota</taxon>
        <taxon>Actinomycetes</taxon>
        <taxon>Mycobacteriales</taxon>
        <taxon>Corynebacteriaceae</taxon>
        <taxon>Corynebacterium</taxon>
    </lineage>
</organism>
<feature type="compositionally biased region" description="Basic and acidic residues" evidence="8">
    <location>
        <begin position="313"/>
        <end position="332"/>
    </location>
</feature>
<evidence type="ECO:0000256" key="3">
    <source>
        <dbReference type="ARBA" id="ARBA00022651"/>
    </source>
</evidence>
<evidence type="ECO:0000256" key="6">
    <source>
        <dbReference type="ARBA" id="ARBA00023277"/>
    </source>
</evidence>
<evidence type="ECO:0000313" key="10">
    <source>
        <dbReference type="EMBL" id="WCZ32470.1"/>
    </source>
</evidence>
<dbReference type="PANTHER" id="PTHR38050">
    <property type="match status" value="1"/>
</dbReference>
<evidence type="ECO:0000313" key="11">
    <source>
        <dbReference type="Proteomes" id="UP001220064"/>
    </source>
</evidence>
<evidence type="ECO:0000256" key="7">
    <source>
        <dbReference type="ARBA" id="ARBA00023326"/>
    </source>
</evidence>
<dbReference type="Proteomes" id="UP001220064">
    <property type="component" value="Chromosome"/>
</dbReference>